<comment type="caution">
    <text evidence="3">The sequence shown here is derived from an EMBL/GenBank/DDBJ whole genome shotgun (WGS) entry which is preliminary data.</text>
</comment>
<evidence type="ECO:0000259" key="2">
    <source>
        <dbReference type="Pfam" id="PF05569"/>
    </source>
</evidence>
<dbReference type="Pfam" id="PF05569">
    <property type="entry name" value="Peptidase_M56"/>
    <property type="match status" value="1"/>
</dbReference>
<dbReference type="InterPro" id="IPR008756">
    <property type="entry name" value="Peptidase_M56"/>
</dbReference>
<dbReference type="CDD" id="cd07341">
    <property type="entry name" value="M56_BlaR1_MecR1_like"/>
    <property type="match status" value="1"/>
</dbReference>
<keyword evidence="1" id="KW-1133">Transmembrane helix</keyword>
<proteinExistence type="predicted"/>
<feature type="transmembrane region" description="Helical" evidence="1">
    <location>
        <begin position="46"/>
        <end position="64"/>
    </location>
</feature>
<dbReference type="PANTHER" id="PTHR34978:SF3">
    <property type="entry name" value="SLR0241 PROTEIN"/>
    <property type="match status" value="1"/>
</dbReference>
<feature type="transmembrane region" description="Helical" evidence="1">
    <location>
        <begin position="13"/>
        <end position="34"/>
    </location>
</feature>
<dbReference type="RefSeq" id="WP_209976217.1">
    <property type="nucleotide sequence ID" value="NZ_JAGGLB010000025.1"/>
</dbReference>
<evidence type="ECO:0000313" key="3">
    <source>
        <dbReference type="EMBL" id="MBP1994385.1"/>
    </source>
</evidence>
<evidence type="ECO:0000256" key="1">
    <source>
        <dbReference type="SAM" id="Phobius"/>
    </source>
</evidence>
<organism evidence="3 4">
    <name type="scientific">Paenibacillus eucommiae</name>
    <dbReference type="NCBI Taxonomy" id="1355755"/>
    <lineage>
        <taxon>Bacteria</taxon>
        <taxon>Bacillati</taxon>
        <taxon>Bacillota</taxon>
        <taxon>Bacilli</taxon>
        <taxon>Bacillales</taxon>
        <taxon>Paenibacillaceae</taxon>
        <taxon>Paenibacillus</taxon>
    </lineage>
</organism>
<dbReference type="Gene3D" id="3.30.2010.10">
    <property type="entry name" value="Metalloproteases ('zincins'), catalytic domain"/>
    <property type="match status" value="1"/>
</dbReference>
<dbReference type="PANTHER" id="PTHR34978">
    <property type="entry name" value="POSSIBLE SENSOR-TRANSDUCER PROTEIN BLAR"/>
    <property type="match status" value="1"/>
</dbReference>
<dbReference type="EMBL" id="JAGGLB010000025">
    <property type="protein sequence ID" value="MBP1994385.1"/>
    <property type="molecule type" value="Genomic_DNA"/>
</dbReference>
<protein>
    <submittedName>
        <fullName evidence="3">Bla regulator protein BlaR1</fullName>
    </submittedName>
</protein>
<keyword evidence="1" id="KW-0472">Membrane</keyword>
<name>A0ABS4J3G9_9BACL</name>
<keyword evidence="1" id="KW-0812">Transmembrane</keyword>
<keyword evidence="4" id="KW-1185">Reference proteome</keyword>
<dbReference type="InterPro" id="IPR052173">
    <property type="entry name" value="Beta-lactam_resp_regulator"/>
</dbReference>
<feature type="domain" description="Peptidase M56" evidence="2">
    <location>
        <begin position="17"/>
        <end position="314"/>
    </location>
</feature>
<feature type="transmembrane region" description="Helical" evidence="1">
    <location>
        <begin position="120"/>
        <end position="139"/>
    </location>
</feature>
<sequence length="492" mass="56571">MIVDHFTMLTLDFFKWVLTTSAMASLLVVLILLVKFVLGNRLKPRWHYILWLLLTLRLLIPWVPESSFSIFNLFTGAKTPQMNTTNYDLDHRITSASIFSEETTGQIFIYDSNIPIILKIILWIWVLVVIFLGVYTFVIHRKFANRLQKQSCISDPNILQMFETCKQEMSIQRSIPLMCSNQVASPTLFGFFHPVLIMSEATIKTLRSEQLRYIFLHELAHYKRKDITINGLMQVLLILHWFNPILWYAYRRMREDQEIACDARALTQIQSYESKEYGQTIITLLMNISEQRQLPGTASLSGNKAQLKRRITMINLFKQNSYRWSMLGIFVLVILGSLLLTNGKTSAITSEAQRTLEAFLDSAIEGNFDKAFTYVTATGISEKDLRSEFENGLNQDTLISYKIIKFFNDDATHASAVITINVKGQGEGMVTNRLIMKEGIWKIDFGNYATPGETEVLNGRDQRSSLAEIYERRTYESKNLGNAQPSIQPTTR</sequence>
<reference evidence="3 4" key="1">
    <citation type="submission" date="2021-03" db="EMBL/GenBank/DDBJ databases">
        <title>Genomic Encyclopedia of Type Strains, Phase IV (KMG-IV): sequencing the most valuable type-strain genomes for metagenomic binning, comparative biology and taxonomic classification.</title>
        <authorList>
            <person name="Goeker M."/>
        </authorList>
    </citation>
    <scope>NUCLEOTIDE SEQUENCE [LARGE SCALE GENOMIC DNA]</scope>
    <source>
        <strain evidence="3 4">DSM 26048</strain>
    </source>
</reference>
<evidence type="ECO:0000313" key="4">
    <source>
        <dbReference type="Proteomes" id="UP001519287"/>
    </source>
</evidence>
<feature type="transmembrane region" description="Helical" evidence="1">
    <location>
        <begin position="322"/>
        <end position="340"/>
    </location>
</feature>
<gene>
    <name evidence="3" type="ORF">J2Z66_006021</name>
</gene>
<feature type="transmembrane region" description="Helical" evidence="1">
    <location>
        <begin position="231"/>
        <end position="250"/>
    </location>
</feature>
<accession>A0ABS4J3G9</accession>
<dbReference type="Proteomes" id="UP001519287">
    <property type="component" value="Unassembled WGS sequence"/>
</dbReference>